<keyword evidence="10" id="KW-1185">Reference proteome</keyword>
<dbReference type="PROSITE" id="PS51201">
    <property type="entry name" value="RCK_N"/>
    <property type="match status" value="2"/>
</dbReference>
<accession>A0A0M4NVL1</accession>
<dbReference type="InterPro" id="IPR036291">
    <property type="entry name" value="NAD(P)-bd_dom_sf"/>
</dbReference>
<evidence type="ECO:0000313" key="9">
    <source>
        <dbReference type="EMBL" id="ALE51980.1"/>
    </source>
</evidence>
<gene>
    <name evidence="9" type="primary">trkA</name>
    <name evidence="9" type="ORF">SP60_01180</name>
</gene>
<dbReference type="SUPFAM" id="SSF116726">
    <property type="entry name" value="TrkA C-terminal domain-like"/>
    <property type="match status" value="2"/>
</dbReference>
<dbReference type="RefSeq" id="WP_053950905.1">
    <property type="nucleotide sequence ID" value="NZ_CP010552.1"/>
</dbReference>
<proteinExistence type="predicted"/>
<dbReference type="OrthoDB" id="9775180at2"/>
<dbReference type="Pfam" id="PF02080">
    <property type="entry name" value="TrkA_C"/>
    <property type="match status" value="2"/>
</dbReference>
<keyword evidence="5" id="KW-0520">NAD</keyword>
<dbReference type="InterPro" id="IPR006036">
    <property type="entry name" value="K_uptake_TrkA"/>
</dbReference>
<dbReference type="Proteomes" id="UP000058020">
    <property type="component" value="Chromosome"/>
</dbReference>
<evidence type="ECO:0000256" key="3">
    <source>
        <dbReference type="ARBA" id="ARBA00022538"/>
    </source>
</evidence>
<feature type="domain" description="RCK C-terminal" evidence="8">
    <location>
        <begin position="369"/>
        <end position="454"/>
    </location>
</feature>
<dbReference type="PATRIC" id="fig|1705394.5.peg.234"/>
<keyword evidence="6" id="KW-0406">Ion transport</keyword>
<feature type="domain" description="RCK N-terminal" evidence="7">
    <location>
        <begin position="1"/>
        <end position="123"/>
    </location>
</feature>
<dbReference type="SUPFAM" id="SSF51735">
    <property type="entry name" value="NAD(P)-binding Rossmann-fold domains"/>
    <property type="match status" value="2"/>
</dbReference>
<evidence type="ECO:0000256" key="5">
    <source>
        <dbReference type="ARBA" id="ARBA00023027"/>
    </source>
</evidence>
<dbReference type="PROSITE" id="PS51202">
    <property type="entry name" value="RCK_C"/>
    <property type="match status" value="2"/>
</dbReference>
<evidence type="ECO:0000256" key="1">
    <source>
        <dbReference type="ARBA" id="ARBA00017378"/>
    </source>
</evidence>
<dbReference type="InterPro" id="IPR003148">
    <property type="entry name" value="RCK_N"/>
</dbReference>
<dbReference type="AlphaFoldDB" id="A0A0M4NVL1"/>
<evidence type="ECO:0000259" key="8">
    <source>
        <dbReference type="PROSITE" id="PS51202"/>
    </source>
</evidence>
<dbReference type="Pfam" id="PF02254">
    <property type="entry name" value="TrkA_N"/>
    <property type="match status" value="2"/>
</dbReference>
<dbReference type="GO" id="GO:0005886">
    <property type="term" value="C:plasma membrane"/>
    <property type="evidence" value="ECO:0007669"/>
    <property type="project" value="InterPro"/>
</dbReference>
<dbReference type="PANTHER" id="PTHR43833:SF5">
    <property type="entry name" value="TRK SYSTEM POTASSIUM UPTAKE PROTEIN TRKA"/>
    <property type="match status" value="1"/>
</dbReference>
<dbReference type="InterPro" id="IPR006037">
    <property type="entry name" value="RCK_C"/>
</dbReference>
<evidence type="ECO:0000259" key="7">
    <source>
        <dbReference type="PROSITE" id="PS51201"/>
    </source>
</evidence>
<dbReference type="NCBIfam" id="NF007030">
    <property type="entry name" value="PRK09496.1-1"/>
    <property type="match status" value="1"/>
</dbReference>
<dbReference type="EMBL" id="CP010552">
    <property type="protein sequence ID" value="ALE51980.1"/>
    <property type="molecule type" value="Genomic_DNA"/>
</dbReference>
<evidence type="ECO:0000313" key="10">
    <source>
        <dbReference type="Proteomes" id="UP000058020"/>
    </source>
</evidence>
<protein>
    <recommendedName>
        <fullName evidence="1">Trk system potassium uptake protein TrkA</fullName>
    </recommendedName>
</protein>
<dbReference type="NCBIfam" id="NF007031">
    <property type="entry name" value="PRK09496.1-2"/>
    <property type="match status" value="1"/>
</dbReference>
<dbReference type="Gene3D" id="3.40.50.720">
    <property type="entry name" value="NAD(P)-binding Rossmann-like Domain"/>
    <property type="match status" value="2"/>
</dbReference>
<dbReference type="PRINTS" id="PR00335">
    <property type="entry name" value="KUPTAKETRKA"/>
</dbReference>
<evidence type="ECO:0000256" key="2">
    <source>
        <dbReference type="ARBA" id="ARBA00022448"/>
    </source>
</evidence>
<dbReference type="NCBIfam" id="NF007039">
    <property type="entry name" value="PRK09496.3-2"/>
    <property type="match status" value="1"/>
</dbReference>
<sequence>MKILILGAGQVGSTLARYLSEDSDNDITIIDKDNNNLLDLQRHLDIKTICGQASYPNILEEADIRHMDMVIAVTKSDEGNMLACQMAHTLYQVDKKIARVRTAEYLHRKELFSDDAVPIDFVITPEGLVTNYIKRVVEEPGSEQVFEFENGLVQLVETRAYAGTPIVGNPIKELHKHLPKIHMRIVSLYRNGRAIPAYGDTVIKDGDRVYFVTKKSSVSKVLKEFRRLDKAYKNIIIAGGGRIGLNLAKHLEANHRVRIIEMNQERVKKIADELDDVLVLRGNASDEELLLEEGIENTDLFLALTDSDEINVIVSILAKRLGAHKTIALVKRNVYEDLAEQSEDVDMVISPDQITTSGILAHIRKGDTMMVHSLRQGKSEAIEVIVHGDKEHSEVVGRAIEEINLPDGVVVGSIVRDSEVIMGSRKLVIEEGDHVLLVLTDVNKIHEVEKMFAGYLD</sequence>
<dbReference type="STRING" id="1705394.SP60_01180"/>
<evidence type="ECO:0000256" key="4">
    <source>
        <dbReference type="ARBA" id="ARBA00022958"/>
    </source>
</evidence>
<feature type="domain" description="RCK N-terminal" evidence="7">
    <location>
        <begin position="232"/>
        <end position="349"/>
    </location>
</feature>
<dbReference type="PANTHER" id="PTHR43833">
    <property type="entry name" value="POTASSIUM CHANNEL PROTEIN 2-RELATED-RELATED"/>
    <property type="match status" value="1"/>
</dbReference>
<feature type="domain" description="RCK C-terminal" evidence="8">
    <location>
        <begin position="143"/>
        <end position="228"/>
    </location>
</feature>
<reference evidence="9 10" key="1">
    <citation type="journal article" date="2015" name="Genome Announc.">
        <title>Genome Sequence of 'Candidatus Thioglobus autotrophica' Strain EF1, a Chemoautotroph from the SUP05 Clade of Marine Gammaproteobacteria.</title>
        <authorList>
            <person name="Shah V."/>
            <person name="Morris R.M."/>
        </authorList>
    </citation>
    <scope>NUCLEOTIDE SEQUENCE [LARGE SCALE GENOMIC DNA]</scope>
    <source>
        <strain evidence="9 10">EF1</strain>
    </source>
</reference>
<dbReference type="Gene3D" id="3.30.70.1450">
    <property type="entry name" value="Regulator of K+ conductance, C-terminal domain"/>
    <property type="match status" value="2"/>
</dbReference>
<keyword evidence="3" id="KW-0633">Potassium transport</keyword>
<dbReference type="InterPro" id="IPR036721">
    <property type="entry name" value="RCK_C_sf"/>
</dbReference>
<dbReference type="InterPro" id="IPR050721">
    <property type="entry name" value="Trk_Ktr_HKT_K-transport"/>
</dbReference>
<name>A0A0M4NVL1_9GAMM</name>
<dbReference type="KEGG" id="tho:SP60_01180"/>
<dbReference type="GO" id="GO:0015079">
    <property type="term" value="F:potassium ion transmembrane transporter activity"/>
    <property type="evidence" value="ECO:0007669"/>
    <property type="project" value="InterPro"/>
</dbReference>
<dbReference type="NCBIfam" id="NF007032">
    <property type="entry name" value="PRK09496.1-4"/>
    <property type="match status" value="1"/>
</dbReference>
<keyword evidence="4" id="KW-0630">Potassium</keyword>
<organism evidence="9 10">
    <name type="scientific">Candidatus Thioglobus autotrophicus</name>
    <dbReference type="NCBI Taxonomy" id="1705394"/>
    <lineage>
        <taxon>Bacteria</taxon>
        <taxon>Pseudomonadati</taxon>
        <taxon>Pseudomonadota</taxon>
        <taxon>Gammaproteobacteria</taxon>
        <taxon>Candidatus Pseudothioglobaceae</taxon>
        <taxon>Candidatus Thioglobus</taxon>
    </lineage>
</organism>
<evidence type="ECO:0000256" key="6">
    <source>
        <dbReference type="ARBA" id="ARBA00023065"/>
    </source>
</evidence>
<keyword evidence="2" id="KW-0813">Transport</keyword>